<dbReference type="AlphaFoldDB" id="A0A843V131"/>
<name>A0A843V131_COLES</name>
<organism evidence="2 3">
    <name type="scientific">Colocasia esculenta</name>
    <name type="common">Wild taro</name>
    <name type="synonym">Arum esculentum</name>
    <dbReference type="NCBI Taxonomy" id="4460"/>
    <lineage>
        <taxon>Eukaryota</taxon>
        <taxon>Viridiplantae</taxon>
        <taxon>Streptophyta</taxon>
        <taxon>Embryophyta</taxon>
        <taxon>Tracheophyta</taxon>
        <taxon>Spermatophyta</taxon>
        <taxon>Magnoliopsida</taxon>
        <taxon>Liliopsida</taxon>
        <taxon>Araceae</taxon>
        <taxon>Aroideae</taxon>
        <taxon>Colocasieae</taxon>
        <taxon>Colocasia</taxon>
    </lineage>
</organism>
<comment type="caution">
    <text evidence="2">The sequence shown here is derived from an EMBL/GenBank/DDBJ whole genome shotgun (WGS) entry which is preliminary data.</text>
</comment>
<evidence type="ECO:0000313" key="2">
    <source>
        <dbReference type="EMBL" id="MQL92082.1"/>
    </source>
</evidence>
<protein>
    <submittedName>
        <fullName evidence="2">Uncharacterized protein</fullName>
    </submittedName>
</protein>
<feature type="region of interest" description="Disordered" evidence="1">
    <location>
        <begin position="1"/>
        <end position="26"/>
    </location>
</feature>
<reference evidence="2" key="1">
    <citation type="submission" date="2017-07" db="EMBL/GenBank/DDBJ databases">
        <title>Taro Niue Genome Assembly and Annotation.</title>
        <authorList>
            <person name="Atibalentja N."/>
            <person name="Keating K."/>
            <person name="Fields C.J."/>
        </authorList>
    </citation>
    <scope>NUCLEOTIDE SEQUENCE</scope>
    <source>
        <strain evidence="2">Niue_2</strain>
        <tissue evidence="2">Leaf</tissue>
    </source>
</reference>
<proteinExistence type="predicted"/>
<evidence type="ECO:0000313" key="3">
    <source>
        <dbReference type="Proteomes" id="UP000652761"/>
    </source>
</evidence>
<dbReference type="OrthoDB" id="1435433at2759"/>
<keyword evidence="3" id="KW-1185">Reference proteome</keyword>
<accession>A0A843V131</accession>
<dbReference type="EMBL" id="NMUH01001411">
    <property type="protein sequence ID" value="MQL92082.1"/>
    <property type="molecule type" value="Genomic_DNA"/>
</dbReference>
<dbReference type="Proteomes" id="UP000652761">
    <property type="component" value="Unassembled WGS sequence"/>
</dbReference>
<evidence type="ECO:0000256" key="1">
    <source>
        <dbReference type="SAM" id="MobiDB-lite"/>
    </source>
</evidence>
<gene>
    <name evidence="2" type="ORF">Taro_024702</name>
</gene>
<sequence>MIGAVHRLGRTSRDMRRGVSSRPQYPRVPQYSLHHHLWTMAQAQAPVPQEHGHGGLYIMERFKRMALPPFKGES</sequence>